<proteinExistence type="predicted"/>
<dbReference type="EMBL" id="JAGFBS010000010">
    <property type="protein sequence ID" value="KAG6377119.1"/>
    <property type="molecule type" value="Genomic_DNA"/>
</dbReference>
<reference evidence="2" key="1">
    <citation type="submission" date="2021-03" db="EMBL/GenBank/DDBJ databases">
        <title>Evolutionary innovations through gain and loss of genes in the ectomycorrhizal Boletales.</title>
        <authorList>
            <person name="Wu G."/>
            <person name="Miyauchi S."/>
            <person name="Morin E."/>
            <person name="Yang Z.-L."/>
            <person name="Xu J."/>
            <person name="Martin F.M."/>
        </authorList>
    </citation>
    <scope>NUCLEOTIDE SEQUENCE</scope>
    <source>
        <strain evidence="2">BR01</strain>
    </source>
</reference>
<dbReference type="AlphaFoldDB" id="A0A8I2YQF1"/>
<sequence>MNSPDPGSPISTDTSGSPPPDDFQFSNRDQQQVLSAADARLLNNISYSFSSTSGSSKRRLPGGSSSEGLQRRDPKSRRREDAFGSASGSRKVAIEGQAGHVAGRGSGLGGNAFQPRGDYTSRRDKEELIDLSLVEQLRQDFGDPFLDSGLKQLS</sequence>
<evidence type="ECO:0000313" key="2">
    <source>
        <dbReference type="EMBL" id="KAG6377119.1"/>
    </source>
</evidence>
<organism evidence="2 3">
    <name type="scientific">Boletus reticuloceps</name>
    <dbReference type="NCBI Taxonomy" id="495285"/>
    <lineage>
        <taxon>Eukaryota</taxon>
        <taxon>Fungi</taxon>
        <taxon>Dikarya</taxon>
        <taxon>Basidiomycota</taxon>
        <taxon>Agaricomycotina</taxon>
        <taxon>Agaricomycetes</taxon>
        <taxon>Agaricomycetidae</taxon>
        <taxon>Boletales</taxon>
        <taxon>Boletineae</taxon>
        <taxon>Boletaceae</taxon>
        <taxon>Boletoideae</taxon>
        <taxon>Boletus</taxon>
    </lineage>
</organism>
<protein>
    <submittedName>
        <fullName evidence="2">Uncharacterized protein</fullName>
    </submittedName>
</protein>
<keyword evidence="3" id="KW-1185">Reference proteome</keyword>
<feature type="compositionally biased region" description="Low complexity" evidence="1">
    <location>
        <begin position="46"/>
        <end position="55"/>
    </location>
</feature>
<accession>A0A8I2YQF1</accession>
<dbReference type="Proteomes" id="UP000683000">
    <property type="component" value="Unassembled WGS sequence"/>
</dbReference>
<feature type="compositionally biased region" description="Polar residues" evidence="1">
    <location>
        <begin position="24"/>
        <end position="34"/>
    </location>
</feature>
<name>A0A8I2YQF1_9AGAM</name>
<dbReference type="OrthoDB" id="2726318at2759"/>
<gene>
    <name evidence="2" type="ORF">JVT61DRAFT_1170</name>
</gene>
<evidence type="ECO:0000256" key="1">
    <source>
        <dbReference type="SAM" id="MobiDB-lite"/>
    </source>
</evidence>
<evidence type="ECO:0000313" key="3">
    <source>
        <dbReference type="Proteomes" id="UP000683000"/>
    </source>
</evidence>
<feature type="compositionally biased region" description="Basic and acidic residues" evidence="1">
    <location>
        <begin position="69"/>
        <end position="82"/>
    </location>
</feature>
<feature type="region of interest" description="Disordered" evidence="1">
    <location>
        <begin position="1"/>
        <end position="121"/>
    </location>
</feature>
<feature type="compositionally biased region" description="Polar residues" evidence="1">
    <location>
        <begin position="1"/>
        <end position="16"/>
    </location>
</feature>
<comment type="caution">
    <text evidence="2">The sequence shown here is derived from an EMBL/GenBank/DDBJ whole genome shotgun (WGS) entry which is preliminary data.</text>
</comment>